<accession>A0A8D5FGS7</accession>
<keyword evidence="2" id="KW-1185">Reference proteome</keyword>
<dbReference type="AlphaFoldDB" id="A0A8D5FGS7"/>
<dbReference type="RefSeq" id="WP_228856476.1">
    <property type="nucleotide sequence ID" value="NZ_AP024086.1"/>
</dbReference>
<dbReference type="Proteomes" id="UP000826725">
    <property type="component" value="Chromosome"/>
</dbReference>
<proteinExistence type="predicted"/>
<sequence>MTLKPLIFLFCLLFFLTFYFHIPNLTADDSSKSAVTIEELTATTSETHLILFGTLKNSFNSEMIEVLHSGIPLHFTFYIELYKTAKNWPDEMISSITLQHTMEFDTLKESYKVTLEEEKNKTHTFRSLFEAQKVINEINGAKVVELGQLIPDNLYKIRIKADLYRKTLPLSLHNILPFLSWWDVKTDWQTIEFRY</sequence>
<reference evidence="1" key="1">
    <citation type="submission" date="2020-09" db="EMBL/GenBank/DDBJ databases">
        <title>Desulfogranum mesoprofundum gen. nov., sp. nov., a novel mesophilic, sulfate-reducing chemolithoautotroph isolated from a deep-sea hydrothermal vent chimney in the Suiyo Seamount.</title>
        <authorList>
            <person name="Hashimoto Y."/>
            <person name="Nakagawa S."/>
        </authorList>
    </citation>
    <scope>NUCLEOTIDE SEQUENCE</scope>
    <source>
        <strain evidence="1">KT2</strain>
    </source>
</reference>
<protein>
    <recommendedName>
        <fullName evidence="3">DUF4390 domain-containing protein</fullName>
    </recommendedName>
</protein>
<organism evidence="1 2">
    <name type="scientific">Desulfomarina profundi</name>
    <dbReference type="NCBI Taxonomy" id="2772557"/>
    <lineage>
        <taxon>Bacteria</taxon>
        <taxon>Pseudomonadati</taxon>
        <taxon>Thermodesulfobacteriota</taxon>
        <taxon>Desulfobulbia</taxon>
        <taxon>Desulfobulbales</taxon>
        <taxon>Desulfobulbaceae</taxon>
        <taxon>Desulfomarina</taxon>
    </lineage>
</organism>
<dbReference type="KEGG" id="dbk:DGMP_10330"/>
<evidence type="ECO:0000313" key="1">
    <source>
        <dbReference type="EMBL" id="BCL60340.1"/>
    </source>
</evidence>
<name>A0A8D5FGS7_9BACT</name>
<dbReference type="Pfam" id="PF14334">
    <property type="entry name" value="DUF4390"/>
    <property type="match status" value="1"/>
</dbReference>
<evidence type="ECO:0008006" key="3">
    <source>
        <dbReference type="Google" id="ProtNLM"/>
    </source>
</evidence>
<dbReference type="EMBL" id="AP024086">
    <property type="protein sequence ID" value="BCL60340.1"/>
    <property type="molecule type" value="Genomic_DNA"/>
</dbReference>
<gene>
    <name evidence="1" type="ORF">DGMP_10330</name>
</gene>
<evidence type="ECO:0000313" key="2">
    <source>
        <dbReference type="Proteomes" id="UP000826725"/>
    </source>
</evidence>
<dbReference type="InterPro" id="IPR025500">
    <property type="entry name" value="DUF4390"/>
</dbReference>